<feature type="domain" description="Type I restriction modification DNA specificity" evidence="4">
    <location>
        <begin position="79"/>
        <end position="194"/>
    </location>
</feature>
<name>W4RUQ5_9BACI</name>
<dbReference type="EMBL" id="BAUW01000118">
    <property type="protein sequence ID" value="GAE48026.1"/>
    <property type="molecule type" value="Genomic_DNA"/>
</dbReference>
<dbReference type="InterPro" id="IPR000055">
    <property type="entry name" value="Restrct_endonuc_typeI_TRD"/>
</dbReference>
<accession>W4RUQ5</accession>
<dbReference type="GO" id="GO:0009307">
    <property type="term" value="P:DNA restriction-modification system"/>
    <property type="evidence" value="ECO:0007669"/>
    <property type="project" value="UniProtKB-KW"/>
</dbReference>
<keyword evidence="6" id="KW-1185">Reference proteome</keyword>
<dbReference type="InterPro" id="IPR044946">
    <property type="entry name" value="Restrct_endonuc_typeI_TRD_sf"/>
</dbReference>
<gene>
    <name evidence="5" type="ORF">JCM21738_5080</name>
</gene>
<dbReference type="PANTHER" id="PTHR30408:SF13">
    <property type="entry name" value="TYPE I RESTRICTION ENZYME HINDI SPECIFICITY SUBUNIT"/>
    <property type="match status" value="1"/>
</dbReference>
<evidence type="ECO:0000256" key="3">
    <source>
        <dbReference type="ARBA" id="ARBA00023125"/>
    </source>
</evidence>
<comment type="similarity">
    <text evidence="1">Belongs to the type-I restriction system S methylase family.</text>
</comment>
<keyword evidence="2" id="KW-0680">Restriction system</keyword>
<dbReference type="InterPro" id="IPR052021">
    <property type="entry name" value="Type-I_RS_S_subunit"/>
</dbReference>
<dbReference type="Gene3D" id="3.90.220.20">
    <property type="entry name" value="DNA methylase specificity domains"/>
    <property type="match status" value="2"/>
</dbReference>
<dbReference type="AlphaFoldDB" id="W4RUQ5"/>
<keyword evidence="3" id="KW-0238">DNA-binding</keyword>
<evidence type="ECO:0000313" key="6">
    <source>
        <dbReference type="Proteomes" id="UP000018949"/>
    </source>
</evidence>
<proteinExistence type="inferred from homology"/>
<dbReference type="PANTHER" id="PTHR30408">
    <property type="entry name" value="TYPE-1 RESTRICTION ENZYME ECOKI SPECIFICITY PROTEIN"/>
    <property type="match status" value="1"/>
</dbReference>
<reference evidence="5 6" key="1">
    <citation type="submission" date="2013-12" db="EMBL/GenBank/DDBJ databases">
        <title>NBRP : Genome information of microbial organism related human and environment.</title>
        <authorList>
            <person name="Hattori M."/>
            <person name="Oshima K."/>
            <person name="Inaba H."/>
            <person name="Suda W."/>
            <person name="Sakamoto M."/>
            <person name="Iino T."/>
            <person name="Kitahara M."/>
            <person name="Oshida Y."/>
            <person name="Iida T."/>
            <person name="Kudo T."/>
            <person name="Itoh T."/>
            <person name="Ahmed I."/>
            <person name="Ohkuma M."/>
        </authorList>
    </citation>
    <scope>NUCLEOTIDE SEQUENCE [LARGE SCALE GENOMIC DNA]</scope>
    <source>
        <strain evidence="5 6">JCM 21738</strain>
    </source>
</reference>
<dbReference type="Pfam" id="PF01420">
    <property type="entry name" value="Methylase_S"/>
    <property type="match status" value="2"/>
</dbReference>
<organism evidence="5 6">
    <name type="scientific">Mesobacillus boroniphilus JCM 21738</name>
    <dbReference type="NCBI Taxonomy" id="1294265"/>
    <lineage>
        <taxon>Bacteria</taxon>
        <taxon>Bacillati</taxon>
        <taxon>Bacillota</taxon>
        <taxon>Bacilli</taxon>
        <taxon>Bacillales</taxon>
        <taxon>Bacillaceae</taxon>
        <taxon>Mesobacillus</taxon>
    </lineage>
</organism>
<evidence type="ECO:0000259" key="4">
    <source>
        <dbReference type="Pfam" id="PF01420"/>
    </source>
</evidence>
<feature type="domain" description="Type I restriction modification DNA specificity" evidence="4">
    <location>
        <begin position="221"/>
        <end position="403"/>
    </location>
</feature>
<comment type="caution">
    <text evidence="5">The sequence shown here is derived from an EMBL/GenBank/DDBJ whole genome shotgun (WGS) entry which is preliminary data.</text>
</comment>
<dbReference type="RefSeq" id="WP_023626052.1">
    <property type="nucleotide sequence ID" value="NZ_BAUW01000118.1"/>
</dbReference>
<evidence type="ECO:0000256" key="1">
    <source>
        <dbReference type="ARBA" id="ARBA00010923"/>
    </source>
</evidence>
<protein>
    <submittedName>
        <fullName evidence="5">Type I restriction-modification system</fullName>
    </submittedName>
</protein>
<evidence type="ECO:0000256" key="2">
    <source>
        <dbReference type="ARBA" id="ARBA00022747"/>
    </source>
</evidence>
<dbReference type="Proteomes" id="UP000018949">
    <property type="component" value="Unassembled WGS sequence"/>
</dbReference>
<dbReference type="GO" id="GO:0003677">
    <property type="term" value="F:DNA binding"/>
    <property type="evidence" value="ECO:0007669"/>
    <property type="project" value="UniProtKB-KW"/>
</dbReference>
<dbReference type="SUPFAM" id="SSF116734">
    <property type="entry name" value="DNA methylase specificity domain"/>
    <property type="match status" value="2"/>
</dbReference>
<evidence type="ECO:0000313" key="5">
    <source>
        <dbReference type="EMBL" id="GAE48026.1"/>
    </source>
</evidence>
<dbReference type="eggNOG" id="COG0732">
    <property type="taxonomic scope" value="Bacteria"/>
</dbReference>
<sequence length="418" mass="48359">MNAPKLRFKGFNDEWKLTLLSNLMSFSNGINADKDSYGHGRKFINVLDILNNNSIKYDDIIGSVFVSQKVEQTNKVEYGDLLFLRSSETRDDIGKSSVYLDKNEFALYGGFVIRGKRQKEYNPYFLKLNLESPGIRHQISSKAGGSTRFNVSQSILSSVEVSLPSQMEQEKIADFICHLDKKMQLQKEKIELLKEKKKGFIQKIFNQELRFKDENGKEYPEWQFKKLGEIGEFKTSSVDKVIKNSEEQVYLLNYMDVYNHKVVNINNYRTLTKNSASSQQIVTNNLKKGDIIFTPSSETPEDIGHSIVIPTDLPNTVYSYHLIRFRPYKSAQLDIKYSHFFCNTDLVRKQIIKHATGSTRFTVSKENFSNILVPLPSKKEQQNIAEFLMLLDKQIKNEKERLTVLGVQKQAFMRNMFI</sequence>